<sequence>MGLDSALNRLNNVYHFKPETSIPDLSGKVIIVTGGNIGIGFQSILQLAPHNPQKIYLTARSRAKYDSAMTEIRKTIPTADAMIRFIEMDLASLASVKKAADQIASDTDHIDVLINNAGVMGMPASLTKDGYEIHFGTNHMGHALLTKLLMPILLRTAAKTSDVRIINVSSGAYDFGAFDEKLVKTDMTAQGSNFLPRYGQSKLANILHAKGLAKHYPTITAVAVNPGRVKTGLLDGMYKEGRYKAYAYFQSFYDFVVGALDPPVGAYTQVWAATDPDKEHVKSGVVYNPVGVKDAGNKLTKDEKLVDKLWDFTESELKGLGY</sequence>
<keyword evidence="2" id="KW-0521">NADP</keyword>
<dbReference type="EMBL" id="JAKLMC020000016">
    <property type="protein sequence ID" value="KAK5952323.1"/>
    <property type="molecule type" value="Genomic_DNA"/>
</dbReference>
<dbReference type="GO" id="GO:0016491">
    <property type="term" value="F:oxidoreductase activity"/>
    <property type="evidence" value="ECO:0007669"/>
    <property type="project" value="UniProtKB-KW"/>
</dbReference>
<dbReference type="Pfam" id="PF00106">
    <property type="entry name" value="adh_short"/>
    <property type="match status" value="1"/>
</dbReference>
<dbReference type="PRINTS" id="PR00081">
    <property type="entry name" value="GDHRDH"/>
</dbReference>
<comment type="similarity">
    <text evidence="1 4">Belongs to the short-chain dehydrogenases/reductases (SDR) family.</text>
</comment>
<comment type="caution">
    <text evidence="5">The sequence shown here is derived from an EMBL/GenBank/DDBJ whole genome shotgun (WGS) entry which is preliminary data.</text>
</comment>
<evidence type="ECO:0000313" key="6">
    <source>
        <dbReference type="Proteomes" id="UP001316803"/>
    </source>
</evidence>
<dbReference type="InterPro" id="IPR002347">
    <property type="entry name" value="SDR_fam"/>
</dbReference>
<organism evidence="5 6">
    <name type="scientific">Knufia fluminis</name>
    <dbReference type="NCBI Taxonomy" id="191047"/>
    <lineage>
        <taxon>Eukaryota</taxon>
        <taxon>Fungi</taxon>
        <taxon>Dikarya</taxon>
        <taxon>Ascomycota</taxon>
        <taxon>Pezizomycotina</taxon>
        <taxon>Eurotiomycetes</taxon>
        <taxon>Chaetothyriomycetidae</taxon>
        <taxon>Chaetothyriales</taxon>
        <taxon>Trichomeriaceae</taxon>
        <taxon>Knufia</taxon>
    </lineage>
</organism>
<evidence type="ECO:0000256" key="2">
    <source>
        <dbReference type="ARBA" id="ARBA00022857"/>
    </source>
</evidence>
<dbReference type="PANTHER" id="PTHR24320:SF282">
    <property type="entry name" value="WW DOMAIN-CONTAINING OXIDOREDUCTASE"/>
    <property type="match status" value="1"/>
</dbReference>
<evidence type="ECO:0000256" key="1">
    <source>
        <dbReference type="ARBA" id="ARBA00006484"/>
    </source>
</evidence>
<dbReference type="Gene3D" id="3.40.50.720">
    <property type="entry name" value="NAD(P)-binding Rossmann-like Domain"/>
    <property type="match status" value="1"/>
</dbReference>
<evidence type="ECO:0000313" key="5">
    <source>
        <dbReference type="EMBL" id="KAK5952323.1"/>
    </source>
</evidence>
<dbReference type="InterPro" id="IPR036291">
    <property type="entry name" value="NAD(P)-bd_dom_sf"/>
</dbReference>
<protein>
    <submittedName>
        <fullName evidence="5">Uncharacterized protein</fullName>
    </submittedName>
</protein>
<reference evidence="5 6" key="1">
    <citation type="submission" date="2022-12" db="EMBL/GenBank/DDBJ databases">
        <title>Genomic features and morphological characterization of a novel Knufia sp. strain isolated from spacecraft assembly facility.</title>
        <authorList>
            <person name="Teixeira M."/>
            <person name="Chander A.M."/>
            <person name="Stajich J.E."/>
            <person name="Venkateswaran K."/>
        </authorList>
    </citation>
    <scope>NUCLEOTIDE SEQUENCE [LARGE SCALE GENOMIC DNA]</scope>
    <source>
        <strain evidence="5 6">FJI-L2-BK-P2</strain>
    </source>
</reference>
<proteinExistence type="inferred from homology"/>
<gene>
    <name evidence="5" type="ORF">OHC33_006796</name>
</gene>
<evidence type="ECO:0000256" key="3">
    <source>
        <dbReference type="ARBA" id="ARBA00023002"/>
    </source>
</evidence>
<dbReference type="Proteomes" id="UP001316803">
    <property type="component" value="Unassembled WGS sequence"/>
</dbReference>
<evidence type="ECO:0000256" key="4">
    <source>
        <dbReference type="RuleBase" id="RU000363"/>
    </source>
</evidence>
<name>A0AAN8ECU4_9EURO</name>
<dbReference type="AlphaFoldDB" id="A0AAN8ECU4"/>
<accession>A0AAN8ECU4</accession>
<dbReference type="PRINTS" id="PR00080">
    <property type="entry name" value="SDRFAMILY"/>
</dbReference>
<dbReference type="SUPFAM" id="SSF51735">
    <property type="entry name" value="NAD(P)-binding Rossmann-fold domains"/>
    <property type="match status" value="1"/>
</dbReference>
<dbReference type="PANTHER" id="PTHR24320">
    <property type="entry name" value="RETINOL DEHYDROGENASE"/>
    <property type="match status" value="1"/>
</dbReference>
<keyword evidence="6" id="KW-1185">Reference proteome</keyword>
<keyword evidence="3" id="KW-0560">Oxidoreductase</keyword>